<dbReference type="GO" id="GO:1900376">
    <property type="term" value="P:regulation of secondary metabolite biosynthetic process"/>
    <property type="evidence" value="ECO:0007669"/>
    <property type="project" value="TreeGrafter"/>
</dbReference>
<keyword evidence="3 7" id="KW-0862">Zinc</keyword>
<keyword evidence="7" id="KW-0479">Metal-binding</keyword>
<dbReference type="eggNOG" id="COG0735">
    <property type="taxonomic scope" value="Bacteria"/>
</dbReference>
<comment type="cofactor">
    <cofactor evidence="7">
        <name>Zn(2+)</name>
        <dbReference type="ChEBI" id="CHEBI:29105"/>
    </cofactor>
    <text evidence="7">Binds 1 zinc ion per subunit.</text>
</comment>
<reference evidence="8 9" key="1">
    <citation type="journal article" date="2010" name="Stand. Genomic Sci.">
        <title>Complete genome sequence of Conexibacter woesei type strain (ID131577).</title>
        <authorList>
            <person name="Pukall R."/>
            <person name="Lapidus A."/>
            <person name="Glavina Del Rio T."/>
            <person name="Copeland A."/>
            <person name="Tice H."/>
            <person name="Cheng J.-F."/>
            <person name="Lucas S."/>
            <person name="Chen F."/>
            <person name="Nolan M."/>
            <person name="Bruce D."/>
            <person name="Goodwin L."/>
            <person name="Pitluck S."/>
            <person name="Mavromatis K."/>
            <person name="Ivanova N."/>
            <person name="Ovchinnikova G."/>
            <person name="Pati A."/>
            <person name="Chen A."/>
            <person name="Palaniappan K."/>
            <person name="Land M."/>
            <person name="Hauser L."/>
            <person name="Chang Y.-J."/>
            <person name="Jeffries C.D."/>
            <person name="Chain P."/>
            <person name="Meincke L."/>
            <person name="Sims D."/>
            <person name="Brettin T."/>
            <person name="Detter J.C."/>
            <person name="Rohde M."/>
            <person name="Goeker M."/>
            <person name="Bristow J."/>
            <person name="Eisen J.A."/>
            <person name="Markowitz V."/>
            <person name="Kyrpides N.C."/>
            <person name="Klenk H.-P."/>
            <person name="Hugenholtz P."/>
        </authorList>
    </citation>
    <scope>NUCLEOTIDE SEQUENCE [LARGE SCALE GENOMIC DNA]</scope>
    <source>
        <strain evidence="9">DSM 14684 / CIP 108061 / JCM 11494 / NBRC 100937 / ID131577</strain>
    </source>
</reference>
<evidence type="ECO:0000256" key="2">
    <source>
        <dbReference type="ARBA" id="ARBA00022491"/>
    </source>
</evidence>
<dbReference type="KEGG" id="cwo:Cwoe_4292"/>
<keyword evidence="2" id="KW-0678">Repressor</keyword>
<feature type="binding site" evidence="7">
    <location>
        <position position="109"/>
    </location>
    <ligand>
        <name>Zn(2+)</name>
        <dbReference type="ChEBI" id="CHEBI:29105"/>
    </ligand>
</feature>
<keyword evidence="5" id="KW-0238">DNA-binding</keyword>
<dbReference type="EMBL" id="CP001854">
    <property type="protein sequence ID" value="ADB52706.1"/>
    <property type="molecule type" value="Genomic_DNA"/>
</dbReference>
<dbReference type="Gene3D" id="3.30.1490.190">
    <property type="match status" value="1"/>
</dbReference>
<comment type="similarity">
    <text evidence="1">Belongs to the Fur family.</text>
</comment>
<evidence type="ECO:0000313" key="9">
    <source>
        <dbReference type="Proteomes" id="UP000008229"/>
    </source>
</evidence>
<evidence type="ECO:0000256" key="5">
    <source>
        <dbReference type="ARBA" id="ARBA00023125"/>
    </source>
</evidence>
<evidence type="ECO:0000256" key="3">
    <source>
        <dbReference type="ARBA" id="ARBA00022833"/>
    </source>
</evidence>
<dbReference type="GO" id="GO:0008270">
    <property type="term" value="F:zinc ion binding"/>
    <property type="evidence" value="ECO:0007669"/>
    <property type="project" value="TreeGrafter"/>
</dbReference>
<evidence type="ECO:0000256" key="4">
    <source>
        <dbReference type="ARBA" id="ARBA00023015"/>
    </source>
</evidence>
<dbReference type="GO" id="GO:0045892">
    <property type="term" value="P:negative regulation of DNA-templated transcription"/>
    <property type="evidence" value="ECO:0007669"/>
    <property type="project" value="TreeGrafter"/>
</dbReference>
<dbReference type="InterPro" id="IPR002481">
    <property type="entry name" value="FUR"/>
</dbReference>
<keyword evidence="4" id="KW-0805">Transcription regulation</keyword>
<evidence type="ECO:0000313" key="8">
    <source>
        <dbReference type="EMBL" id="ADB52706.1"/>
    </source>
</evidence>
<protein>
    <submittedName>
        <fullName evidence="8">Fe2+/Zn2+ uptake regulation protein-like protein</fullName>
    </submittedName>
</protein>
<reference evidence="9" key="2">
    <citation type="submission" date="2010-01" db="EMBL/GenBank/DDBJ databases">
        <title>The complete genome of Conexibacter woesei DSM 14684.</title>
        <authorList>
            <consortium name="US DOE Joint Genome Institute (JGI-PGF)"/>
            <person name="Lucas S."/>
            <person name="Copeland A."/>
            <person name="Lapidus A."/>
            <person name="Glavina del Rio T."/>
            <person name="Dalin E."/>
            <person name="Tice H."/>
            <person name="Bruce D."/>
            <person name="Goodwin L."/>
            <person name="Pitluck S."/>
            <person name="Kyrpides N."/>
            <person name="Mavromatis K."/>
            <person name="Ivanova N."/>
            <person name="Mikhailova N."/>
            <person name="Chertkov O."/>
            <person name="Brettin T."/>
            <person name="Detter J.C."/>
            <person name="Han C."/>
            <person name="Larimer F."/>
            <person name="Land M."/>
            <person name="Hauser L."/>
            <person name="Markowitz V."/>
            <person name="Cheng J.-F."/>
            <person name="Hugenholtz P."/>
            <person name="Woyke T."/>
            <person name="Wu D."/>
            <person name="Pukall R."/>
            <person name="Steenblock K."/>
            <person name="Schneider S."/>
            <person name="Klenk H.-P."/>
            <person name="Eisen J.A."/>
        </authorList>
    </citation>
    <scope>NUCLEOTIDE SEQUENCE [LARGE SCALE GENOMIC DNA]</scope>
    <source>
        <strain evidence="9">DSM 14684 / CIP 108061 / JCM 11494 / NBRC 100937 / ID131577</strain>
    </source>
</reference>
<dbReference type="InterPro" id="IPR036390">
    <property type="entry name" value="WH_DNA-bd_sf"/>
</dbReference>
<accession>D3F6Q8</accession>
<dbReference type="Proteomes" id="UP000008229">
    <property type="component" value="Chromosome"/>
</dbReference>
<dbReference type="AlphaFoldDB" id="D3F6Q8"/>
<dbReference type="Pfam" id="PF01475">
    <property type="entry name" value="FUR"/>
    <property type="match status" value="1"/>
</dbReference>
<dbReference type="Gene3D" id="1.10.10.10">
    <property type="entry name" value="Winged helix-like DNA-binding domain superfamily/Winged helix DNA-binding domain"/>
    <property type="match status" value="1"/>
</dbReference>
<dbReference type="InterPro" id="IPR043135">
    <property type="entry name" value="Fur_C"/>
</dbReference>
<sequence length="158" mass="16872">MTVAHHVAPVVADDAEAAVRILRADGRRVTAARRRVIEALFAVDEPVSAERIADGLDGLLPRSDVASTYRNLETLEQLGLVRHLHVGHGPGQYVLAGRERREFVACERCGALAALEPAQLDGVRAAVRAATGFEARFSHFPIVGLCAGCAREGGHAHP</sequence>
<organism evidence="8 9">
    <name type="scientific">Conexibacter woesei (strain DSM 14684 / CCUG 47730 / CIP 108061 / JCM 11494 / NBRC 100937 / ID131577)</name>
    <dbReference type="NCBI Taxonomy" id="469383"/>
    <lineage>
        <taxon>Bacteria</taxon>
        <taxon>Bacillati</taxon>
        <taxon>Actinomycetota</taxon>
        <taxon>Thermoleophilia</taxon>
        <taxon>Solirubrobacterales</taxon>
        <taxon>Conexibacteraceae</taxon>
        <taxon>Conexibacter</taxon>
    </lineage>
</organism>
<dbReference type="PANTHER" id="PTHR33202:SF7">
    <property type="entry name" value="FERRIC UPTAKE REGULATION PROTEIN"/>
    <property type="match status" value="1"/>
</dbReference>
<proteinExistence type="inferred from homology"/>
<dbReference type="SUPFAM" id="SSF46785">
    <property type="entry name" value="Winged helix' DNA-binding domain"/>
    <property type="match status" value="1"/>
</dbReference>
<feature type="binding site" evidence="7">
    <location>
        <position position="146"/>
    </location>
    <ligand>
        <name>Zn(2+)</name>
        <dbReference type="ChEBI" id="CHEBI:29105"/>
    </ligand>
</feature>
<feature type="binding site" evidence="7">
    <location>
        <position position="106"/>
    </location>
    <ligand>
        <name>Zn(2+)</name>
        <dbReference type="ChEBI" id="CHEBI:29105"/>
    </ligand>
</feature>
<dbReference type="PANTHER" id="PTHR33202">
    <property type="entry name" value="ZINC UPTAKE REGULATION PROTEIN"/>
    <property type="match status" value="1"/>
</dbReference>
<keyword evidence="9" id="KW-1185">Reference proteome</keyword>
<keyword evidence="6" id="KW-0804">Transcription</keyword>
<feature type="binding site" evidence="7">
    <location>
        <position position="149"/>
    </location>
    <ligand>
        <name>Zn(2+)</name>
        <dbReference type="ChEBI" id="CHEBI:29105"/>
    </ligand>
</feature>
<dbReference type="GO" id="GO:0000976">
    <property type="term" value="F:transcription cis-regulatory region binding"/>
    <property type="evidence" value="ECO:0007669"/>
    <property type="project" value="TreeGrafter"/>
</dbReference>
<dbReference type="STRING" id="469383.Cwoe_4292"/>
<evidence type="ECO:0000256" key="6">
    <source>
        <dbReference type="ARBA" id="ARBA00023163"/>
    </source>
</evidence>
<evidence type="ECO:0000256" key="7">
    <source>
        <dbReference type="PIRSR" id="PIRSR602481-1"/>
    </source>
</evidence>
<gene>
    <name evidence="8" type="ordered locus">Cwoe_4292</name>
</gene>
<dbReference type="HOGENOM" id="CLU_096072_4_3_11"/>
<evidence type="ECO:0000256" key="1">
    <source>
        <dbReference type="ARBA" id="ARBA00007957"/>
    </source>
</evidence>
<dbReference type="GO" id="GO:0003700">
    <property type="term" value="F:DNA-binding transcription factor activity"/>
    <property type="evidence" value="ECO:0007669"/>
    <property type="project" value="InterPro"/>
</dbReference>
<name>D3F6Q8_CONWI</name>
<dbReference type="InterPro" id="IPR036388">
    <property type="entry name" value="WH-like_DNA-bd_sf"/>
</dbReference>